<dbReference type="Pfam" id="PF02321">
    <property type="entry name" value="OEP"/>
    <property type="match status" value="2"/>
</dbReference>
<accession>A0A2H5XFB8</accession>
<organism evidence="9 10">
    <name type="scientific">Candidatus Fervidibacter japonicus</name>
    <dbReference type="NCBI Taxonomy" id="2035412"/>
    <lineage>
        <taxon>Bacteria</taxon>
        <taxon>Candidatus Fervidibacterota</taxon>
        <taxon>Candidatus Fervidibacter</taxon>
    </lineage>
</organism>
<keyword evidence="8" id="KW-0175">Coiled coil</keyword>
<feature type="coiled-coil region" evidence="8">
    <location>
        <begin position="354"/>
        <end position="413"/>
    </location>
</feature>
<comment type="caution">
    <text evidence="9">The sequence shown here is derived from an EMBL/GenBank/DDBJ whole genome shotgun (WGS) entry which is preliminary data.</text>
</comment>
<comment type="similarity">
    <text evidence="2">Belongs to the outer membrane factor (OMF) (TC 1.B.17) family.</text>
</comment>
<evidence type="ECO:0000256" key="3">
    <source>
        <dbReference type="ARBA" id="ARBA00022448"/>
    </source>
</evidence>
<feature type="coiled-coil region" evidence="8">
    <location>
        <begin position="217"/>
        <end position="244"/>
    </location>
</feature>
<evidence type="ECO:0000256" key="5">
    <source>
        <dbReference type="ARBA" id="ARBA00022692"/>
    </source>
</evidence>
<keyword evidence="6" id="KW-0472">Membrane</keyword>
<comment type="subcellular location">
    <subcellularLocation>
        <location evidence="1">Cell outer membrane</location>
    </subcellularLocation>
</comment>
<protein>
    <submittedName>
        <fullName evidence="9">Outer membrane protein TolC</fullName>
    </submittedName>
</protein>
<dbReference type="EMBL" id="BEHT01000041">
    <property type="protein sequence ID" value="GBC99876.1"/>
    <property type="molecule type" value="Genomic_DNA"/>
</dbReference>
<keyword evidence="5" id="KW-0812">Transmembrane</keyword>
<dbReference type="PIRSF" id="PIRSF001892">
    <property type="entry name" value="CyaE"/>
    <property type="match status" value="1"/>
</dbReference>
<dbReference type="GO" id="GO:0015288">
    <property type="term" value="F:porin activity"/>
    <property type="evidence" value="ECO:0007669"/>
    <property type="project" value="TreeGrafter"/>
</dbReference>
<evidence type="ECO:0000256" key="4">
    <source>
        <dbReference type="ARBA" id="ARBA00022452"/>
    </source>
</evidence>
<dbReference type="PANTHER" id="PTHR30026:SF20">
    <property type="entry name" value="OUTER MEMBRANE PROTEIN TOLC"/>
    <property type="match status" value="1"/>
</dbReference>
<keyword evidence="3" id="KW-0813">Transport</keyword>
<dbReference type="InterPro" id="IPR028351">
    <property type="entry name" value="CyaE"/>
</dbReference>
<evidence type="ECO:0000256" key="1">
    <source>
        <dbReference type="ARBA" id="ARBA00004442"/>
    </source>
</evidence>
<dbReference type="GO" id="GO:1990281">
    <property type="term" value="C:efflux pump complex"/>
    <property type="evidence" value="ECO:0007669"/>
    <property type="project" value="TreeGrafter"/>
</dbReference>
<dbReference type="Proteomes" id="UP000236173">
    <property type="component" value="Unassembled WGS sequence"/>
</dbReference>
<gene>
    <name evidence="9" type="primary">tolC</name>
    <name evidence="9" type="ORF">HRbin17_02408</name>
</gene>
<dbReference type="SUPFAM" id="SSF56954">
    <property type="entry name" value="Outer membrane efflux proteins (OEP)"/>
    <property type="match status" value="1"/>
</dbReference>
<dbReference type="Gene3D" id="1.20.1600.10">
    <property type="entry name" value="Outer membrane efflux proteins (OEP)"/>
    <property type="match status" value="1"/>
</dbReference>
<evidence type="ECO:0000256" key="6">
    <source>
        <dbReference type="ARBA" id="ARBA00023136"/>
    </source>
</evidence>
<dbReference type="InterPro" id="IPR051906">
    <property type="entry name" value="TolC-like"/>
</dbReference>
<reference evidence="10" key="1">
    <citation type="submission" date="2017-09" db="EMBL/GenBank/DDBJ databases">
        <title>Metaegenomics of thermophilic ammonia-oxidizing enrichment culture.</title>
        <authorList>
            <person name="Kato S."/>
            <person name="Suzuki K."/>
        </authorList>
    </citation>
    <scope>NUCLEOTIDE SEQUENCE [LARGE SCALE GENOMIC DNA]</scope>
</reference>
<evidence type="ECO:0000313" key="9">
    <source>
        <dbReference type="EMBL" id="GBC99876.1"/>
    </source>
</evidence>
<evidence type="ECO:0000256" key="7">
    <source>
        <dbReference type="ARBA" id="ARBA00023237"/>
    </source>
</evidence>
<evidence type="ECO:0000256" key="2">
    <source>
        <dbReference type="ARBA" id="ARBA00007613"/>
    </source>
</evidence>
<proteinExistence type="inferred from homology"/>
<dbReference type="AlphaFoldDB" id="A0A2H5XFB8"/>
<evidence type="ECO:0000256" key="8">
    <source>
        <dbReference type="SAM" id="Coils"/>
    </source>
</evidence>
<keyword evidence="7" id="KW-0998">Cell outer membrane</keyword>
<dbReference type="InterPro" id="IPR003423">
    <property type="entry name" value="OMP_efflux"/>
</dbReference>
<sequence length="494" mass="54493">MRSRRSLKPPCNGQNDAAGARRTLSLRRKTTQLLLLAPLVLSQSVWAQRMTLKECIAQALQTHPQVKLAQSQLDAATARLRQAKAQLRPELTFTGTHRQQGPTVSFFVPQPPPLPPREVTVVRDQVRNLNLELQQNIYDGGRFTATIRGASHLVNAADEGVRSVQAQLILRVTQAYADVLASQAFEEVARQSVERVQAVLKVAQARFEAGTAPKFDVLRAEAELATAQEQLLSAQNAVALAKAALNQLLGRPTDAPVELEPLPEPLMAEPTALRSEPFLRQALANRPELRSAEWQIKAAQERVNFAKADKNLLAFLTGNYQRQTATGFSRDYAWGINLIVQLPIFDSGRRESVLQEQEALLRQASAQREQLERQIALEVEEAVRNYQIALQRLNTARAALKSAEEAYRLAQVRYEAGAGTQVEVLDAQVALTSARANEVRALYDAHKAFAQLVYATGLSDAEVRRMLVALGRSDGNALTQATNMPNRTKGGEGR</sequence>
<name>A0A2H5XFB8_9BACT</name>
<keyword evidence="4" id="KW-1134">Transmembrane beta strand</keyword>
<dbReference type="GO" id="GO:0009279">
    <property type="term" value="C:cell outer membrane"/>
    <property type="evidence" value="ECO:0007669"/>
    <property type="project" value="UniProtKB-SubCell"/>
</dbReference>
<dbReference type="GO" id="GO:0015562">
    <property type="term" value="F:efflux transmembrane transporter activity"/>
    <property type="evidence" value="ECO:0007669"/>
    <property type="project" value="InterPro"/>
</dbReference>
<evidence type="ECO:0000313" key="10">
    <source>
        <dbReference type="Proteomes" id="UP000236173"/>
    </source>
</evidence>
<dbReference type="PANTHER" id="PTHR30026">
    <property type="entry name" value="OUTER MEMBRANE PROTEIN TOLC"/>
    <property type="match status" value="1"/>
</dbReference>